<organism evidence="2 3">
    <name type="scientific">Mucilaginibacter jinjuensis</name>
    <dbReference type="NCBI Taxonomy" id="1176721"/>
    <lineage>
        <taxon>Bacteria</taxon>
        <taxon>Pseudomonadati</taxon>
        <taxon>Bacteroidota</taxon>
        <taxon>Sphingobacteriia</taxon>
        <taxon>Sphingobacteriales</taxon>
        <taxon>Sphingobacteriaceae</taxon>
        <taxon>Mucilaginibacter</taxon>
    </lineage>
</organism>
<dbReference type="Proteomes" id="UP001216139">
    <property type="component" value="Chromosome"/>
</dbReference>
<protein>
    <recommendedName>
        <fullName evidence="4">Lipocalin-like protein</fullName>
    </recommendedName>
</protein>
<dbReference type="EMBL" id="CP117167">
    <property type="protein sequence ID" value="WCT13235.1"/>
    <property type="molecule type" value="Genomic_DNA"/>
</dbReference>
<keyword evidence="3" id="KW-1185">Reference proteome</keyword>
<proteinExistence type="predicted"/>
<gene>
    <name evidence="2" type="ORF">PQO05_04730</name>
</gene>
<accession>A0ABY7T9R5</accession>
<evidence type="ECO:0000313" key="3">
    <source>
        <dbReference type="Proteomes" id="UP001216139"/>
    </source>
</evidence>
<evidence type="ECO:0008006" key="4">
    <source>
        <dbReference type="Google" id="ProtNLM"/>
    </source>
</evidence>
<evidence type="ECO:0000313" key="2">
    <source>
        <dbReference type="EMBL" id="WCT13235.1"/>
    </source>
</evidence>
<sequence>MLKFVRMGLKKHFLIVSIAALGSASLCFTYAMDEQQWLTWSNKCLTQAYNADGDAKLKKWELSVTDNAFIRLRKTYTNGKQEYYSFHLHRFNDMGYLGTTTAGTLQLKTIADDIIVQTYNDPKGDIDSMATSLNIQVKNMDAERLDSLHDALIYFKGKN</sequence>
<feature type="signal peptide" evidence="1">
    <location>
        <begin position="1"/>
        <end position="31"/>
    </location>
</feature>
<name>A0ABY7T9R5_9SPHI</name>
<feature type="chain" id="PRO_5046762286" description="Lipocalin-like protein" evidence="1">
    <location>
        <begin position="32"/>
        <end position="159"/>
    </location>
</feature>
<keyword evidence="1" id="KW-0732">Signal</keyword>
<dbReference type="RefSeq" id="WP_273631516.1">
    <property type="nucleotide sequence ID" value="NZ_CP117167.1"/>
</dbReference>
<evidence type="ECO:0000256" key="1">
    <source>
        <dbReference type="SAM" id="SignalP"/>
    </source>
</evidence>
<reference evidence="2 3" key="1">
    <citation type="submission" date="2023-02" db="EMBL/GenBank/DDBJ databases">
        <title>Genome sequence of Mucilaginibacter jinjuensis strain KACC 16571.</title>
        <authorList>
            <person name="Kim S."/>
            <person name="Heo J."/>
            <person name="Kwon S.-W."/>
        </authorList>
    </citation>
    <scope>NUCLEOTIDE SEQUENCE [LARGE SCALE GENOMIC DNA]</scope>
    <source>
        <strain evidence="2 3">KACC 16571</strain>
    </source>
</reference>